<reference evidence="1 2" key="1">
    <citation type="submission" date="2018-07" db="EMBL/GenBank/DDBJ databases">
        <title>Complete genome sequence of Psychrobacillus sp. PB01, isolated from iceberg, and comparative genome analysis of Psychrobacillus strains.</title>
        <authorList>
            <person name="Lee P.C."/>
        </authorList>
    </citation>
    <scope>NUCLEOTIDE SEQUENCE [LARGE SCALE GENOMIC DNA]</scope>
    <source>
        <strain evidence="1 2">PB01</strain>
    </source>
</reference>
<name>A0A5J6SHZ8_9BACI</name>
<dbReference type="Proteomes" id="UP000325517">
    <property type="component" value="Chromosome"/>
</dbReference>
<sequence length="61" mass="7241">MSNKKSMPSSESILFLFVKHGPQIKRLQYFNIENIFTEKKDTGKFCRITIIGFFQLRREVV</sequence>
<evidence type="ECO:0000313" key="2">
    <source>
        <dbReference type="Proteomes" id="UP000325517"/>
    </source>
</evidence>
<organism evidence="1 2">
    <name type="scientific">Psychrobacillus glaciei</name>
    <dbReference type="NCBI Taxonomy" id="2283160"/>
    <lineage>
        <taxon>Bacteria</taxon>
        <taxon>Bacillati</taxon>
        <taxon>Bacillota</taxon>
        <taxon>Bacilli</taxon>
        <taxon>Bacillales</taxon>
        <taxon>Bacillaceae</taxon>
        <taxon>Psychrobacillus</taxon>
    </lineage>
</organism>
<proteinExistence type="predicted"/>
<gene>
    <name evidence="1" type="ORF">PB01_00265</name>
</gene>
<dbReference type="AlphaFoldDB" id="A0A5J6SHZ8"/>
<keyword evidence="2" id="KW-1185">Reference proteome</keyword>
<dbReference type="KEGG" id="psyo:PB01_00265"/>
<protein>
    <submittedName>
        <fullName evidence="1">Uncharacterized protein</fullName>
    </submittedName>
</protein>
<evidence type="ECO:0000313" key="1">
    <source>
        <dbReference type="EMBL" id="QFF97388.1"/>
    </source>
</evidence>
<accession>A0A5J6SHZ8</accession>
<dbReference type="EMBL" id="CP031223">
    <property type="protein sequence ID" value="QFF97388.1"/>
    <property type="molecule type" value="Genomic_DNA"/>
</dbReference>